<evidence type="ECO:0000313" key="2">
    <source>
        <dbReference type="EMBL" id="MBC9928984.1"/>
    </source>
</evidence>
<organism evidence="2 3">
    <name type="scientific">Chitinophaga qingshengii</name>
    <dbReference type="NCBI Taxonomy" id="1569794"/>
    <lineage>
        <taxon>Bacteria</taxon>
        <taxon>Pseudomonadati</taxon>
        <taxon>Bacteroidota</taxon>
        <taxon>Chitinophagia</taxon>
        <taxon>Chitinophagales</taxon>
        <taxon>Chitinophagaceae</taxon>
        <taxon>Chitinophaga</taxon>
    </lineage>
</organism>
<sequence length="349" mass="39144">MHWKYLSGLLITIHCSIALQAQYPATQAVQQVKLSSIKMPTPAALPYSGIDISTAAIQDSTAIGFVTADEISQAARLVPDTNMHRWLQTCIKAQYAPLYTPTAPRLLCVLQDLRIQEQKDGNDGFLRLKAITYSTPVREEHYQLVNIIDTVITVSKTSGIPIIAQAIDLLLQPAASPQAGRKTFTRLAIAEPVNIHGRTPVMLAREYKTGAYLSYEDFLNNRPSVENITVKLDPLSRKFNVYELTKDSALAMVPACWGIAFENELYIYYQDMLVPIEKNNNSFMLSSWVTPDKRQNRARFWRWILEKAGPENNTLRNDIFDKVYRKGINVPGSAALATRLDPDNGLPGF</sequence>
<dbReference type="RefSeq" id="WP_188086138.1">
    <property type="nucleotide sequence ID" value="NZ_JACVFC010000001.1"/>
</dbReference>
<keyword evidence="3" id="KW-1185">Reference proteome</keyword>
<feature type="chain" id="PRO_5045046562" evidence="1">
    <location>
        <begin position="22"/>
        <end position="349"/>
    </location>
</feature>
<accession>A0ABR7TFC1</accession>
<reference evidence="2 3" key="1">
    <citation type="submission" date="2020-09" db="EMBL/GenBank/DDBJ databases">
        <title>Genome sequences of type strains of Chitinophaga qingshengii and Chitinophaga varians.</title>
        <authorList>
            <person name="Kittiwongwattana C."/>
        </authorList>
    </citation>
    <scope>NUCLEOTIDE SEQUENCE [LARGE SCALE GENOMIC DNA]</scope>
    <source>
        <strain evidence="2 3">JCM 30026</strain>
    </source>
</reference>
<evidence type="ECO:0000313" key="3">
    <source>
        <dbReference type="Proteomes" id="UP000659124"/>
    </source>
</evidence>
<proteinExistence type="predicted"/>
<evidence type="ECO:0000256" key="1">
    <source>
        <dbReference type="SAM" id="SignalP"/>
    </source>
</evidence>
<feature type="signal peptide" evidence="1">
    <location>
        <begin position="1"/>
        <end position="21"/>
    </location>
</feature>
<keyword evidence="1" id="KW-0732">Signal</keyword>
<gene>
    <name evidence="2" type="ORF">ICL07_01275</name>
</gene>
<name>A0ABR7TFC1_9BACT</name>
<dbReference type="EMBL" id="JACVFC010000001">
    <property type="protein sequence ID" value="MBC9928984.1"/>
    <property type="molecule type" value="Genomic_DNA"/>
</dbReference>
<dbReference type="Proteomes" id="UP000659124">
    <property type="component" value="Unassembled WGS sequence"/>
</dbReference>
<protein>
    <submittedName>
        <fullName evidence="2">Uncharacterized protein</fullName>
    </submittedName>
</protein>
<comment type="caution">
    <text evidence="2">The sequence shown here is derived from an EMBL/GenBank/DDBJ whole genome shotgun (WGS) entry which is preliminary data.</text>
</comment>